<sequence>MHIFAILGAFLRALSPLLISVVFKLFTTLGVSFVSYKALGSVLESLMSNVSAYYHMIPDAVLGLAGLAGIPEFFNILYGALNLSIGIFVAGKVFRFLDK</sequence>
<feature type="transmembrane region" description="Helical" evidence="1">
    <location>
        <begin position="76"/>
        <end position="97"/>
    </location>
</feature>
<gene>
    <name evidence="2" type="ORF">GJU80_12655</name>
</gene>
<organism evidence="2 3">
    <name type="scientific">Neisseria brasiliensis</name>
    <dbReference type="NCBI Taxonomy" id="2666100"/>
    <lineage>
        <taxon>Bacteria</taxon>
        <taxon>Pseudomonadati</taxon>
        <taxon>Pseudomonadota</taxon>
        <taxon>Betaproteobacteria</taxon>
        <taxon>Neisseriales</taxon>
        <taxon>Neisseriaceae</taxon>
        <taxon>Neisseria</taxon>
    </lineage>
</organism>
<evidence type="ECO:0000313" key="2">
    <source>
        <dbReference type="EMBL" id="MRN39304.1"/>
    </source>
</evidence>
<keyword evidence="1" id="KW-1133">Transmembrane helix</keyword>
<protein>
    <submittedName>
        <fullName evidence="2">DUF2523 domain-containing protein</fullName>
    </submittedName>
</protein>
<dbReference type="AlphaFoldDB" id="A0A7X2KZR7"/>
<feature type="transmembrane region" description="Helical" evidence="1">
    <location>
        <begin position="17"/>
        <end position="39"/>
    </location>
</feature>
<reference evidence="2" key="1">
    <citation type="journal article" name="Emerg. Infect. Dis.">
        <title>Two cases of a newly characterized neisseria species.</title>
        <authorList>
            <person name="Mustapha M."/>
            <person name="Lemos A.P.S."/>
            <person name="Harrison L.H."/>
            <person name="Vantyne D."/>
            <person name="Sacchi C.T."/>
        </authorList>
    </citation>
    <scope>NUCLEOTIDE SEQUENCE</scope>
    <source>
        <strain evidence="2">N.95.16</strain>
    </source>
</reference>
<name>A0A7X2KZR7_9NEIS</name>
<proteinExistence type="predicted"/>
<evidence type="ECO:0000313" key="3">
    <source>
        <dbReference type="Proteomes" id="UP000486297"/>
    </source>
</evidence>
<evidence type="ECO:0000256" key="1">
    <source>
        <dbReference type="SAM" id="Phobius"/>
    </source>
</evidence>
<comment type="caution">
    <text evidence="2">The sequence shown here is derived from an EMBL/GenBank/DDBJ whole genome shotgun (WGS) entry which is preliminary data.</text>
</comment>
<keyword evidence="1" id="KW-0472">Membrane</keyword>
<dbReference type="EMBL" id="WJXO01000002">
    <property type="protein sequence ID" value="MRN39304.1"/>
    <property type="molecule type" value="Genomic_DNA"/>
</dbReference>
<accession>A0A7X2KZR7</accession>
<keyword evidence="3" id="KW-1185">Reference proteome</keyword>
<dbReference type="Proteomes" id="UP000486297">
    <property type="component" value="Unassembled WGS sequence"/>
</dbReference>
<dbReference type="InterPro" id="IPR019670">
    <property type="entry name" value="DUF2523"/>
</dbReference>
<dbReference type="Pfam" id="PF10734">
    <property type="entry name" value="DUF2523"/>
    <property type="match status" value="1"/>
</dbReference>
<keyword evidence="1" id="KW-0812">Transmembrane</keyword>
<dbReference type="RefSeq" id="WP_095501869.1">
    <property type="nucleotide sequence ID" value="NZ_WJXO01000002.1"/>
</dbReference>